<dbReference type="InterPro" id="IPR051678">
    <property type="entry name" value="AGP_Transferase"/>
</dbReference>
<evidence type="ECO:0000313" key="3">
    <source>
        <dbReference type="Proteomes" id="UP000234275"/>
    </source>
</evidence>
<dbReference type="OrthoDB" id="8300194at2759"/>
<comment type="caution">
    <text evidence="2">The sequence shown here is derived from an EMBL/GenBank/DDBJ whole genome shotgun (WGS) entry which is preliminary data.</text>
</comment>
<dbReference type="GO" id="GO:0016301">
    <property type="term" value="F:kinase activity"/>
    <property type="evidence" value="ECO:0007669"/>
    <property type="project" value="UniProtKB-KW"/>
</dbReference>
<dbReference type="PANTHER" id="PTHR21310:SF15">
    <property type="entry name" value="AMINOGLYCOSIDE PHOSPHOTRANSFERASE DOMAIN-CONTAINING PROTEIN"/>
    <property type="match status" value="1"/>
</dbReference>
<keyword evidence="2" id="KW-0808">Transferase</keyword>
<dbReference type="Gene3D" id="3.90.1200.10">
    <property type="match status" value="1"/>
</dbReference>
<dbReference type="EMBL" id="MSFO01000003">
    <property type="protein sequence ID" value="PLB50302.1"/>
    <property type="molecule type" value="Genomic_DNA"/>
</dbReference>
<evidence type="ECO:0000313" key="2">
    <source>
        <dbReference type="EMBL" id="PLB50302.1"/>
    </source>
</evidence>
<protein>
    <submittedName>
        <fullName evidence="2">Kinase-like protein</fullName>
    </submittedName>
</protein>
<dbReference type="SUPFAM" id="SSF56112">
    <property type="entry name" value="Protein kinase-like (PK-like)"/>
    <property type="match status" value="1"/>
</dbReference>
<dbReference type="VEuPathDB" id="FungiDB:P170DRAFT_353356"/>
<reference evidence="2 3" key="1">
    <citation type="submission" date="2016-12" db="EMBL/GenBank/DDBJ databases">
        <title>The genomes of Aspergillus section Nigri reveals drivers in fungal speciation.</title>
        <authorList>
            <consortium name="DOE Joint Genome Institute"/>
            <person name="Vesth T.C."/>
            <person name="Nybo J."/>
            <person name="Theobald S."/>
            <person name="Brandl J."/>
            <person name="Frisvad J.C."/>
            <person name="Nielsen K.F."/>
            <person name="Lyhne E.K."/>
            <person name="Kogle M.E."/>
            <person name="Kuo A."/>
            <person name="Riley R."/>
            <person name="Clum A."/>
            <person name="Nolan M."/>
            <person name="Lipzen A."/>
            <person name="Salamov A."/>
            <person name="Henrissat B."/>
            <person name="Wiebenga A."/>
            <person name="De Vries R.P."/>
            <person name="Grigoriev I.V."/>
            <person name="Mortensen U.H."/>
            <person name="Andersen M.R."/>
            <person name="Baker S.E."/>
        </authorList>
    </citation>
    <scope>NUCLEOTIDE SEQUENCE [LARGE SCALE GENOMIC DNA]</scope>
    <source>
        <strain evidence="2 3">IBT 23096</strain>
    </source>
</reference>
<keyword evidence="2" id="KW-0418">Kinase</keyword>
<dbReference type="AlphaFoldDB" id="A0A2I2GBP2"/>
<name>A0A2I2GBP2_9EURO</name>
<dbReference type="Proteomes" id="UP000234275">
    <property type="component" value="Unassembled WGS sequence"/>
</dbReference>
<dbReference type="InterPro" id="IPR002575">
    <property type="entry name" value="Aminoglycoside_PTrfase"/>
</dbReference>
<keyword evidence="3" id="KW-1185">Reference proteome</keyword>
<dbReference type="CDD" id="cd05120">
    <property type="entry name" value="APH_ChoK_like"/>
    <property type="match status" value="1"/>
</dbReference>
<evidence type="ECO:0000259" key="1">
    <source>
        <dbReference type="Pfam" id="PF01636"/>
    </source>
</evidence>
<dbReference type="STRING" id="1392250.A0A2I2GBP2"/>
<feature type="domain" description="Aminoglycoside phosphotransferase" evidence="1">
    <location>
        <begin position="46"/>
        <end position="243"/>
    </location>
</feature>
<organism evidence="2 3">
    <name type="scientific">Aspergillus steynii IBT 23096</name>
    <dbReference type="NCBI Taxonomy" id="1392250"/>
    <lineage>
        <taxon>Eukaryota</taxon>
        <taxon>Fungi</taxon>
        <taxon>Dikarya</taxon>
        <taxon>Ascomycota</taxon>
        <taxon>Pezizomycotina</taxon>
        <taxon>Eurotiomycetes</taxon>
        <taxon>Eurotiomycetidae</taxon>
        <taxon>Eurotiales</taxon>
        <taxon>Aspergillaceae</taxon>
        <taxon>Aspergillus</taxon>
        <taxon>Aspergillus subgen. Circumdati</taxon>
    </lineage>
</organism>
<proteinExistence type="predicted"/>
<gene>
    <name evidence="2" type="ORF">P170DRAFT_353356</name>
</gene>
<accession>A0A2I2GBP2</accession>
<dbReference type="PANTHER" id="PTHR21310">
    <property type="entry name" value="AMINOGLYCOSIDE PHOSPHOTRANSFERASE-RELATED-RELATED"/>
    <property type="match status" value="1"/>
</dbReference>
<dbReference type="RefSeq" id="XP_024705604.1">
    <property type="nucleotide sequence ID" value="XM_024843977.1"/>
</dbReference>
<dbReference type="Pfam" id="PF01636">
    <property type="entry name" value="APH"/>
    <property type="match status" value="1"/>
</dbReference>
<sequence>MAENASNNPCIACRWTHEQQSQCNYSSHVRLAHSTSNSGTWRIGSSMLLKERPHEGWVNEPRVLRFLSNQPDIPAPFIVHDWVDQGRHYMLRQHMGGAALKDAWGWLTEGQKRSLAAQVADVVRRMQTIASPSMQAVDGGPCVPQLLFTDAFPHGPFPSDRALWDDLQLTLACRSTYGKAFTGQALDKLQASFPRCAPYVLTHCDLSVENIVVNHGQLVGIVGWDRAAFYPFWYEYVAASWTLPGVDVEWKRLLREQLVPHDDAQSFVLDVYGLWE</sequence>
<dbReference type="InterPro" id="IPR011009">
    <property type="entry name" value="Kinase-like_dom_sf"/>
</dbReference>
<dbReference type="GeneID" id="36551677"/>